<evidence type="ECO:0000313" key="1">
    <source>
        <dbReference type="EMBL" id="SHG80097.1"/>
    </source>
</evidence>
<dbReference type="Proteomes" id="UP000184000">
    <property type="component" value="Unassembled WGS sequence"/>
</dbReference>
<reference evidence="1 2" key="1">
    <citation type="submission" date="2016-11" db="EMBL/GenBank/DDBJ databases">
        <authorList>
            <person name="Jaros S."/>
            <person name="Januszkiewicz K."/>
            <person name="Wedrychowicz H."/>
        </authorList>
    </citation>
    <scope>NUCLEOTIDE SEQUENCE [LARGE SCALE GENOMIC DNA]</scope>
    <source>
        <strain evidence="1 2">DSM 18231</strain>
    </source>
</reference>
<accession>A0A1M5MSA3</accession>
<dbReference type="Pfam" id="PF23148">
    <property type="entry name" value="Gp77"/>
    <property type="match status" value="1"/>
</dbReference>
<evidence type="ECO:0000313" key="2">
    <source>
        <dbReference type="Proteomes" id="UP000184000"/>
    </source>
</evidence>
<organism evidence="1 2">
    <name type="scientific">Stutzerimonas xanthomarina DSM 18231</name>
    <dbReference type="NCBI Taxonomy" id="1403346"/>
    <lineage>
        <taxon>Bacteria</taxon>
        <taxon>Pseudomonadati</taxon>
        <taxon>Pseudomonadota</taxon>
        <taxon>Gammaproteobacteria</taxon>
        <taxon>Pseudomonadales</taxon>
        <taxon>Pseudomonadaceae</taxon>
        <taxon>Stutzerimonas</taxon>
    </lineage>
</organism>
<name>A0A1M5MSA3_9GAMM</name>
<dbReference type="RefSeq" id="WP_073299845.1">
    <property type="nucleotide sequence ID" value="NZ_FQXA01000002.1"/>
</dbReference>
<dbReference type="EMBL" id="FQXA01000002">
    <property type="protein sequence ID" value="SHG80097.1"/>
    <property type="molecule type" value="Genomic_DNA"/>
</dbReference>
<sequence>MTTFTKQPRDILDYDVDMSEWFASIPGDDIEGVAVLVASAAEPVPTLEAGPSPHPAIVLIGANPVRFKLWLGGGTQYVDYTVTCIVTTEQDRTKEIEFKIKVRDK</sequence>
<proteinExistence type="predicted"/>
<dbReference type="AlphaFoldDB" id="A0A1M5MSA3"/>
<protein>
    <submittedName>
        <fullName evidence="1">Uncharacterized protein</fullName>
    </submittedName>
</protein>
<dbReference type="InterPro" id="IPR056928">
    <property type="entry name" value="Gp77-like"/>
</dbReference>
<gene>
    <name evidence="1" type="ORF">SAMN02744645_1455</name>
</gene>
<dbReference type="GeneID" id="98638167"/>